<feature type="transmembrane region" description="Helical" evidence="1">
    <location>
        <begin position="6"/>
        <end position="22"/>
    </location>
</feature>
<accession>A0A1G7E8D7</accession>
<organism evidence="2 3">
    <name type="scientific">Kordiimonas lacus</name>
    <dbReference type="NCBI Taxonomy" id="637679"/>
    <lineage>
        <taxon>Bacteria</taxon>
        <taxon>Pseudomonadati</taxon>
        <taxon>Pseudomonadota</taxon>
        <taxon>Alphaproteobacteria</taxon>
        <taxon>Kordiimonadales</taxon>
        <taxon>Kordiimonadaceae</taxon>
        <taxon>Kordiimonas</taxon>
    </lineage>
</organism>
<feature type="transmembrane region" description="Helical" evidence="1">
    <location>
        <begin position="34"/>
        <end position="56"/>
    </location>
</feature>
<name>A0A1G7E8D7_9PROT</name>
<sequence>MSLKGTIIGLVACVLVWLFGYWREKKHEMGTVSLIPPFYIQFLGIVGFFVFAAHLFSITTGIDWTPPFQR</sequence>
<evidence type="ECO:0000313" key="2">
    <source>
        <dbReference type="EMBL" id="SDE59907.1"/>
    </source>
</evidence>
<keyword evidence="1" id="KW-1133">Transmembrane helix</keyword>
<dbReference type="OrthoDB" id="8480937at2"/>
<keyword evidence="3" id="KW-1185">Reference proteome</keyword>
<proteinExistence type="predicted"/>
<protein>
    <submittedName>
        <fullName evidence="2">Uncharacterized protein</fullName>
    </submittedName>
</protein>
<evidence type="ECO:0000256" key="1">
    <source>
        <dbReference type="SAM" id="Phobius"/>
    </source>
</evidence>
<keyword evidence="1" id="KW-0812">Transmembrane</keyword>
<keyword evidence="1" id="KW-0472">Membrane</keyword>
<gene>
    <name evidence="2" type="ORF">SAMN04488071_3333</name>
</gene>
<dbReference type="Proteomes" id="UP000183685">
    <property type="component" value="Unassembled WGS sequence"/>
</dbReference>
<dbReference type="STRING" id="637679.GCA_001550055_00112"/>
<dbReference type="RefSeq" id="WP_068301195.1">
    <property type="nucleotide sequence ID" value="NZ_DAIOMO010000002.1"/>
</dbReference>
<evidence type="ECO:0000313" key="3">
    <source>
        <dbReference type="Proteomes" id="UP000183685"/>
    </source>
</evidence>
<dbReference type="EMBL" id="FNAK01000008">
    <property type="protein sequence ID" value="SDE59907.1"/>
    <property type="molecule type" value="Genomic_DNA"/>
</dbReference>
<reference evidence="2 3" key="1">
    <citation type="submission" date="2016-10" db="EMBL/GenBank/DDBJ databases">
        <authorList>
            <person name="de Groot N.N."/>
        </authorList>
    </citation>
    <scope>NUCLEOTIDE SEQUENCE [LARGE SCALE GENOMIC DNA]</scope>
    <source>
        <strain evidence="2 3">CGMCC 1.9109</strain>
    </source>
</reference>
<dbReference type="AlphaFoldDB" id="A0A1G7E8D7"/>